<dbReference type="Pfam" id="PF00067">
    <property type="entry name" value="p450"/>
    <property type="match status" value="1"/>
</dbReference>
<accession>E0CYU2</accession>
<dbReference type="GO" id="GO:0005789">
    <property type="term" value="C:endoplasmic reticulum membrane"/>
    <property type="evidence" value="ECO:0007669"/>
    <property type="project" value="UniProtKB-SubCell"/>
</dbReference>
<comment type="subcellular location">
    <subcellularLocation>
        <location evidence="3">Endoplasmic reticulum membrane</location>
        <topology evidence="3">Peripheral membrane protein</topology>
    </subcellularLocation>
    <subcellularLocation>
        <location evidence="2">Microsome membrane</location>
        <topology evidence="2">Peripheral membrane protein</topology>
    </subcellularLocation>
</comment>
<protein>
    <submittedName>
        <fullName evidence="14">Cytochrome P450, family 2, subfamily c, polypeptide 40</fullName>
    </submittedName>
</protein>
<keyword evidence="7" id="KW-0256">Endoplasmic reticulum</keyword>
<dbReference type="SMR" id="E0CYU2"/>
<dbReference type="InterPro" id="IPR001128">
    <property type="entry name" value="Cyt_P450"/>
</dbReference>
<sequence length="165" mass="18595">MDPFVVLVLCLSFLLVLSLWRQRSARGNLPPGPTPLPIIGNYHLIDMKDIGQCLTNFSKTYGPVFTLYFGSQPIVVLHGYEAIKEALIDHGEEFSGRGRIPVFDKVSTGKGIGFSHGNVWKATRVFTVNTLRNLGMGKRTIENKVQEEAQWLMKELKKTNESFRL</sequence>
<dbReference type="PRINTS" id="PR00463">
    <property type="entry name" value="EP450I"/>
</dbReference>
<reference evidence="14 16" key="1">
    <citation type="journal article" date="2009" name="PLoS Biol.">
        <title>Lineage-specific biology revealed by a finished genome assembly of the mouse.</title>
        <authorList>
            <consortium name="Mouse Genome Sequencing Consortium"/>
            <person name="Church D.M."/>
            <person name="Goodstadt L."/>
            <person name="Hillier L.W."/>
            <person name="Zody M.C."/>
            <person name="Goldstein S."/>
            <person name="She X."/>
            <person name="Bult C.J."/>
            <person name="Agarwala R."/>
            <person name="Cherry J.L."/>
            <person name="DiCuccio M."/>
            <person name="Hlavina W."/>
            <person name="Kapustin Y."/>
            <person name="Meric P."/>
            <person name="Maglott D."/>
            <person name="Birtle Z."/>
            <person name="Marques A.C."/>
            <person name="Graves T."/>
            <person name="Zhou S."/>
            <person name="Teague B."/>
            <person name="Potamousis K."/>
            <person name="Churas C."/>
            <person name="Place M."/>
            <person name="Herschleb J."/>
            <person name="Runnheim R."/>
            <person name="Forrest D."/>
            <person name="Amos-Landgraf J."/>
            <person name="Schwartz D.C."/>
            <person name="Cheng Z."/>
            <person name="Lindblad-Toh K."/>
            <person name="Eichler E.E."/>
            <person name="Ponting C.P."/>
        </authorList>
    </citation>
    <scope>NUCLEOTIDE SEQUENCE [LARGE SCALE GENOMIC DNA]</scope>
    <source>
        <strain evidence="14 16">C57BL/6J</strain>
    </source>
</reference>
<dbReference type="PANTHER" id="PTHR24300:SF140">
    <property type="entry name" value="CYTOCHROME P450 2C40-RELATED"/>
    <property type="match status" value="1"/>
</dbReference>
<dbReference type="MGI" id="MGI:1306815">
    <property type="gene designation" value="Cyp2c40"/>
</dbReference>
<keyword evidence="11" id="KW-0503">Monooxygenase</keyword>
<dbReference type="SUPFAM" id="SSF48264">
    <property type="entry name" value="Cytochrome P450"/>
    <property type="match status" value="1"/>
</dbReference>
<feature type="signal peptide" evidence="13">
    <location>
        <begin position="1"/>
        <end position="25"/>
    </location>
</feature>
<dbReference type="InterPro" id="IPR002401">
    <property type="entry name" value="Cyt_P450_E_grp-I"/>
</dbReference>
<evidence type="ECO:0000256" key="12">
    <source>
        <dbReference type="ARBA" id="ARBA00023136"/>
    </source>
</evidence>
<evidence type="ECO:0000256" key="1">
    <source>
        <dbReference type="ARBA" id="ARBA00001971"/>
    </source>
</evidence>
<evidence type="ECO:0000256" key="7">
    <source>
        <dbReference type="ARBA" id="ARBA00022824"/>
    </source>
</evidence>
<keyword evidence="10" id="KW-0408">Iron</keyword>
<dbReference type="FunFam" id="1.10.630.10:FF:000238">
    <property type="entry name" value="Cytochrome P450 2A6"/>
    <property type="match status" value="1"/>
</dbReference>
<evidence type="ECO:0000256" key="2">
    <source>
        <dbReference type="ARBA" id="ARBA00004174"/>
    </source>
</evidence>
<dbReference type="GO" id="GO:0004497">
    <property type="term" value="F:monooxygenase activity"/>
    <property type="evidence" value="ECO:0007669"/>
    <property type="project" value="UniProtKB-KW"/>
</dbReference>
<name>E0CYU2_MOUSE</name>
<gene>
    <name evidence="14 15" type="primary">Cyp2c40</name>
</gene>
<keyword evidence="9" id="KW-0560">Oxidoreductase</keyword>
<dbReference type="InterPro" id="IPR050182">
    <property type="entry name" value="Cytochrome_P450_fam2"/>
</dbReference>
<evidence type="ECO:0000256" key="9">
    <source>
        <dbReference type="ARBA" id="ARBA00023002"/>
    </source>
</evidence>
<comment type="similarity">
    <text evidence="4">Belongs to the cytochrome P450 family.</text>
</comment>
<evidence type="ECO:0000256" key="3">
    <source>
        <dbReference type="ARBA" id="ARBA00004406"/>
    </source>
</evidence>
<proteinExistence type="inferred from homology"/>
<dbReference type="ExpressionAtlas" id="E0CYU2">
    <property type="expression patterns" value="baseline and differential"/>
</dbReference>
<dbReference type="jPOST" id="E0CYU2"/>
<dbReference type="AGR" id="MGI:1306815"/>
<dbReference type="Ensembl" id="ENSMUST00000162630.3">
    <property type="protein sequence ID" value="ENSMUSP00000123884.3"/>
    <property type="gene ID" value="ENSMUSG00000025004.17"/>
</dbReference>
<reference evidence="14" key="3">
    <citation type="submission" date="2025-08" db="UniProtKB">
        <authorList>
            <consortium name="Ensembl"/>
        </authorList>
    </citation>
    <scope>IDENTIFICATION</scope>
    <source>
        <strain evidence="14">C57BL/6J</strain>
    </source>
</reference>
<comment type="cofactor">
    <cofactor evidence="1">
        <name>heme</name>
        <dbReference type="ChEBI" id="CHEBI:30413"/>
    </cofactor>
</comment>
<reference evidence="14" key="4">
    <citation type="submission" date="2025-09" db="UniProtKB">
        <authorList>
            <consortium name="Ensembl"/>
        </authorList>
    </citation>
    <scope>IDENTIFICATION</scope>
    <source>
        <strain evidence="14">C57BL/6J</strain>
    </source>
</reference>
<evidence type="ECO:0000313" key="14">
    <source>
        <dbReference type="Ensembl" id="ENSMUSP00000123884.3"/>
    </source>
</evidence>
<keyword evidence="16" id="KW-1185">Reference proteome</keyword>
<dbReference type="GeneTree" id="ENSGT00940000155736"/>
<evidence type="ECO:0000256" key="11">
    <source>
        <dbReference type="ARBA" id="ARBA00023033"/>
    </source>
</evidence>
<evidence type="ECO:0000313" key="15">
    <source>
        <dbReference type="MGI" id="MGI:1306815"/>
    </source>
</evidence>
<organism evidence="14 16">
    <name type="scientific">Mus musculus</name>
    <name type="common">Mouse</name>
    <dbReference type="NCBI Taxonomy" id="10090"/>
    <lineage>
        <taxon>Eukaryota</taxon>
        <taxon>Metazoa</taxon>
        <taxon>Chordata</taxon>
        <taxon>Craniata</taxon>
        <taxon>Vertebrata</taxon>
        <taxon>Euteleostomi</taxon>
        <taxon>Mammalia</taxon>
        <taxon>Eutheria</taxon>
        <taxon>Euarchontoglires</taxon>
        <taxon>Glires</taxon>
        <taxon>Rodentia</taxon>
        <taxon>Myomorpha</taxon>
        <taxon>Muroidea</taxon>
        <taxon>Muridae</taxon>
        <taxon>Murinae</taxon>
        <taxon>Mus</taxon>
        <taxon>Mus</taxon>
    </lineage>
</organism>
<dbReference type="Proteomes" id="UP000000589">
    <property type="component" value="Chromosome 19"/>
</dbReference>
<dbReference type="GO" id="GO:0020037">
    <property type="term" value="F:heme binding"/>
    <property type="evidence" value="ECO:0007669"/>
    <property type="project" value="InterPro"/>
</dbReference>
<dbReference type="GO" id="GO:0016705">
    <property type="term" value="F:oxidoreductase activity, acting on paired donors, with incorporation or reduction of molecular oxygen"/>
    <property type="evidence" value="ECO:0007669"/>
    <property type="project" value="InterPro"/>
</dbReference>
<dbReference type="PeptideAtlas" id="E0CYU2"/>
<keyword evidence="12" id="KW-0472">Membrane</keyword>
<dbReference type="PANTHER" id="PTHR24300">
    <property type="entry name" value="CYTOCHROME P450 508A4-RELATED"/>
    <property type="match status" value="1"/>
</dbReference>
<keyword evidence="13" id="KW-0732">Signal</keyword>
<keyword evidence="8" id="KW-0492">Microsome</keyword>
<evidence type="ECO:0000313" key="16">
    <source>
        <dbReference type="Proteomes" id="UP000000589"/>
    </source>
</evidence>
<keyword evidence="5" id="KW-0349">Heme</keyword>
<evidence type="ECO:0000256" key="6">
    <source>
        <dbReference type="ARBA" id="ARBA00022723"/>
    </source>
</evidence>
<evidence type="ECO:0000256" key="5">
    <source>
        <dbReference type="ARBA" id="ARBA00022617"/>
    </source>
</evidence>
<evidence type="ECO:0000256" key="13">
    <source>
        <dbReference type="SAM" id="SignalP"/>
    </source>
</evidence>
<dbReference type="AlphaFoldDB" id="E0CYU2"/>
<feature type="chain" id="PRO_5023809186" evidence="13">
    <location>
        <begin position="26"/>
        <end position="165"/>
    </location>
</feature>
<keyword evidence="6" id="KW-0479">Metal-binding</keyword>
<evidence type="ECO:0000256" key="4">
    <source>
        <dbReference type="ARBA" id="ARBA00010617"/>
    </source>
</evidence>
<dbReference type="VEuPathDB" id="HostDB:ENSMUSG00000025004"/>
<dbReference type="Gene3D" id="1.10.630.10">
    <property type="entry name" value="Cytochrome P450"/>
    <property type="match status" value="1"/>
</dbReference>
<dbReference type="ProteomicsDB" id="355290"/>
<dbReference type="InterPro" id="IPR036396">
    <property type="entry name" value="Cyt_P450_sf"/>
</dbReference>
<evidence type="ECO:0000256" key="10">
    <source>
        <dbReference type="ARBA" id="ARBA00023004"/>
    </source>
</evidence>
<dbReference type="Bgee" id="ENSMUSG00000025004">
    <property type="expression patterns" value="Expressed in liver and 16 other cell types or tissues"/>
</dbReference>
<dbReference type="GO" id="GO:0005506">
    <property type="term" value="F:iron ion binding"/>
    <property type="evidence" value="ECO:0007669"/>
    <property type="project" value="InterPro"/>
</dbReference>
<evidence type="ECO:0000256" key="8">
    <source>
        <dbReference type="ARBA" id="ARBA00022848"/>
    </source>
</evidence>
<reference evidence="14 16" key="2">
    <citation type="journal article" date="2011" name="PLoS Biol.">
        <title>Modernizing reference genome assemblies.</title>
        <authorList>
            <person name="Church D.M."/>
            <person name="Schneider V.A."/>
            <person name="Graves T."/>
            <person name="Auger K."/>
            <person name="Cunningham F."/>
            <person name="Bouk N."/>
            <person name="Chen H.C."/>
            <person name="Agarwala R."/>
            <person name="McLaren W.M."/>
            <person name="Ritchie G.R."/>
            <person name="Albracht D."/>
            <person name="Kremitzki M."/>
            <person name="Rock S."/>
            <person name="Kotkiewicz H."/>
            <person name="Kremitzki C."/>
            <person name="Wollam A."/>
            <person name="Trani L."/>
            <person name="Fulton L."/>
            <person name="Fulton R."/>
            <person name="Matthews L."/>
            <person name="Whitehead S."/>
            <person name="Chow W."/>
            <person name="Torrance J."/>
            <person name="Dunn M."/>
            <person name="Harden G."/>
            <person name="Threadgold G."/>
            <person name="Wood J."/>
            <person name="Collins J."/>
            <person name="Heath P."/>
            <person name="Griffiths G."/>
            <person name="Pelan S."/>
            <person name="Grafham D."/>
            <person name="Eichler E.E."/>
            <person name="Weinstock G."/>
            <person name="Mardis E.R."/>
            <person name="Wilson R.K."/>
            <person name="Howe K."/>
            <person name="Flicek P."/>
            <person name="Hubbard T."/>
        </authorList>
    </citation>
    <scope>NUCLEOTIDE SEQUENCE [LARGE SCALE GENOMIC DNA]</scope>
    <source>
        <strain evidence="14 16">C57BL/6J</strain>
    </source>
</reference>